<feature type="domain" description="C2H2-type" evidence="7">
    <location>
        <begin position="404"/>
        <end position="432"/>
    </location>
</feature>
<evidence type="ECO:0000256" key="3">
    <source>
        <dbReference type="ARBA" id="ARBA00022771"/>
    </source>
</evidence>
<feature type="domain" description="C2H2-type" evidence="7">
    <location>
        <begin position="433"/>
        <end position="458"/>
    </location>
</feature>
<dbReference type="PROSITE" id="PS51915">
    <property type="entry name" value="ZAD"/>
    <property type="match status" value="1"/>
</dbReference>
<name>A0A9Q0S4U1_9DIPT</name>
<accession>A0A9Q0S4U1</accession>
<dbReference type="Proteomes" id="UP001151699">
    <property type="component" value="Chromosome A"/>
</dbReference>
<feature type="domain" description="ZAD" evidence="8">
    <location>
        <begin position="17"/>
        <end position="86"/>
    </location>
</feature>
<reference evidence="9" key="1">
    <citation type="submission" date="2022-07" db="EMBL/GenBank/DDBJ databases">
        <authorList>
            <person name="Trinca V."/>
            <person name="Uliana J.V.C."/>
            <person name="Torres T.T."/>
            <person name="Ward R.J."/>
            <person name="Monesi N."/>
        </authorList>
    </citation>
    <scope>NUCLEOTIDE SEQUENCE</scope>
    <source>
        <strain evidence="9">HSMRA1968</strain>
        <tissue evidence="9">Whole embryos</tissue>
    </source>
</reference>
<dbReference type="Pfam" id="PF13894">
    <property type="entry name" value="zf-C2H2_4"/>
    <property type="match status" value="1"/>
</dbReference>
<dbReference type="AlphaFoldDB" id="A0A9Q0S4U1"/>
<feature type="binding site" evidence="6">
    <location>
        <position position="22"/>
    </location>
    <ligand>
        <name>Zn(2+)</name>
        <dbReference type="ChEBI" id="CHEBI:29105"/>
    </ligand>
</feature>
<keyword evidence="2" id="KW-0677">Repeat</keyword>
<comment type="caution">
    <text evidence="9">The sequence shown here is derived from an EMBL/GenBank/DDBJ whole genome shotgun (WGS) entry which is preliminary data.</text>
</comment>
<dbReference type="PROSITE" id="PS00028">
    <property type="entry name" value="ZINC_FINGER_C2H2_1"/>
    <property type="match status" value="6"/>
</dbReference>
<dbReference type="Pfam" id="PF05605">
    <property type="entry name" value="zf-Di19"/>
    <property type="match status" value="1"/>
</dbReference>
<dbReference type="PANTHER" id="PTHR24379">
    <property type="entry name" value="KRAB AND ZINC FINGER DOMAIN-CONTAINING"/>
    <property type="match status" value="1"/>
</dbReference>
<gene>
    <name evidence="9" type="primary">Znf112_0</name>
    <name evidence="9" type="ORF">Bhyg_00693</name>
</gene>
<dbReference type="GO" id="GO:0005634">
    <property type="term" value="C:nucleus"/>
    <property type="evidence" value="ECO:0007669"/>
    <property type="project" value="InterPro"/>
</dbReference>
<evidence type="ECO:0000313" key="10">
    <source>
        <dbReference type="Proteomes" id="UP001151699"/>
    </source>
</evidence>
<evidence type="ECO:0000256" key="2">
    <source>
        <dbReference type="ARBA" id="ARBA00022737"/>
    </source>
</evidence>
<feature type="domain" description="C2H2-type" evidence="7">
    <location>
        <begin position="208"/>
        <end position="235"/>
    </location>
</feature>
<dbReference type="InterPro" id="IPR036236">
    <property type="entry name" value="Znf_C2H2_sf"/>
</dbReference>
<keyword evidence="4 6" id="KW-0862">Zinc</keyword>
<dbReference type="SMART" id="SM00868">
    <property type="entry name" value="zf-AD"/>
    <property type="match status" value="1"/>
</dbReference>
<evidence type="ECO:0000259" key="8">
    <source>
        <dbReference type="PROSITE" id="PS51915"/>
    </source>
</evidence>
<dbReference type="SUPFAM" id="SSF57716">
    <property type="entry name" value="Glucocorticoid receptor-like (DNA-binding domain)"/>
    <property type="match status" value="1"/>
</dbReference>
<sequence>MKFEIFARTIENKDHTDVCRFCLAENTSCRIKTRTIANLFKELTSEDLSLSLDYPDFVCGKCESKLQTAIKIRNDIEEIEKCWKQYINEMHVVRDVKVEDLDEEYDKFETVEILIEPVHQEDLDYLNSSSSTLKYENQYESYVCEDYISDGMDDVLETSNPTIETHDDADNPLEAIEKMDCKESDASPKECDVLKKKSRPETTETTQLSCDICKKTYSSRHGIRAHMERHAQGSTDLASRSKLIMRYKCHSCNERFDKKKLLEEHEMRHSGNVLHVCHICGIGKKSKSLINNHLRTHTENYIPKRTRTSRPRNTKRYYTCWLCPTRLDFNTVDELKLHRKEYHHDFECPFCKNGFMTNQALQSHMLIHSTHDRPHKCAICGGSFSKIGHLKSHIQGKHAERKPYPCDKCDKGFVHRYQLQSHIRIFHEKIKAFKCSQCTLSFGHSKSRVWHMRTVHKM</sequence>
<evidence type="ECO:0000256" key="5">
    <source>
        <dbReference type="PROSITE-ProRule" id="PRU00042"/>
    </source>
</evidence>
<keyword evidence="1 6" id="KW-0479">Metal-binding</keyword>
<dbReference type="InterPro" id="IPR008598">
    <property type="entry name" value="Di19_Zn-bd"/>
</dbReference>
<keyword evidence="10" id="KW-1185">Reference proteome</keyword>
<feature type="binding site" evidence="6">
    <location>
        <position position="62"/>
    </location>
    <ligand>
        <name>Zn(2+)</name>
        <dbReference type="ChEBI" id="CHEBI:29105"/>
    </ligand>
</feature>
<dbReference type="Gene3D" id="3.30.160.60">
    <property type="entry name" value="Classic Zinc Finger"/>
    <property type="match status" value="4"/>
</dbReference>
<dbReference type="PANTHER" id="PTHR24379:SF121">
    <property type="entry name" value="C2H2-TYPE DOMAIN-CONTAINING PROTEIN"/>
    <property type="match status" value="1"/>
</dbReference>
<feature type="binding site" evidence="6">
    <location>
        <position position="19"/>
    </location>
    <ligand>
        <name>Zn(2+)</name>
        <dbReference type="ChEBI" id="CHEBI:29105"/>
    </ligand>
</feature>
<evidence type="ECO:0000256" key="6">
    <source>
        <dbReference type="PROSITE-ProRule" id="PRU01263"/>
    </source>
</evidence>
<dbReference type="OrthoDB" id="1095242at2759"/>
<feature type="domain" description="C2H2-type" evidence="7">
    <location>
        <begin position="375"/>
        <end position="403"/>
    </location>
</feature>
<evidence type="ECO:0000256" key="1">
    <source>
        <dbReference type="ARBA" id="ARBA00022723"/>
    </source>
</evidence>
<feature type="binding site" evidence="6">
    <location>
        <position position="59"/>
    </location>
    <ligand>
        <name>Zn(2+)</name>
        <dbReference type="ChEBI" id="CHEBI:29105"/>
    </ligand>
</feature>
<protein>
    <submittedName>
        <fullName evidence="9">Zinc finger protein</fullName>
    </submittedName>
</protein>
<evidence type="ECO:0000256" key="4">
    <source>
        <dbReference type="ARBA" id="ARBA00022833"/>
    </source>
</evidence>
<evidence type="ECO:0000313" key="9">
    <source>
        <dbReference type="EMBL" id="KAJ6645487.1"/>
    </source>
</evidence>
<dbReference type="InterPro" id="IPR012934">
    <property type="entry name" value="Znf_AD"/>
</dbReference>
<dbReference type="SUPFAM" id="SSF57667">
    <property type="entry name" value="beta-beta-alpha zinc fingers"/>
    <property type="match status" value="3"/>
</dbReference>
<feature type="domain" description="C2H2-type" evidence="7">
    <location>
        <begin position="247"/>
        <end position="274"/>
    </location>
</feature>
<dbReference type="EMBL" id="WJQU01000001">
    <property type="protein sequence ID" value="KAJ6645487.1"/>
    <property type="molecule type" value="Genomic_DNA"/>
</dbReference>
<dbReference type="InterPro" id="IPR013087">
    <property type="entry name" value="Znf_C2H2_type"/>
</dbReference>
<dbReference type="PROSITE" id="PS50157">
    <property type="entry name" value="ZINC_FINGER_C2H2_2"/>
    <property type="match status" value="6"/>
</dbReference>
<feature type="domain" description="C2H2-type" evidence="7">
    <location>
        <begin position="346"/>
        <end position="373"/>
    </location>
</feature>
<dbReference type="SMART" id="SM00355">
    <property type="entry name" value="ZnF_C2H2"/>
    <property type="match status" value="8"/>
</dbReference>
<dbReference type="FunFam" id="3.30.160.60:FF:000065">
    <property type="entry name" value="B-cell CLL/lymphoma 6, member B"/>
    <property type="match status" value="1"/>
</dbReference>
<dbReference type="GO" id="GO:0008270">
    <property type="term" value="F:zinc ion binding"/>
    <property type="evidence" value="ECO:0007669"/>
    <property type="project" value="UniProtKB-UniRule"/>
</dbReference>
<keyword evidence="3 5" id="KW-0863">Zinc-finger</keyword>
<evidence type="ECO:0000259" key="7">
    <source>
        <dbReference type="PROSITE" id="PS50157"/>
    </source>
</evidence>
<proteinExistence type="predicted"/>
<dbReference type="Pfam" id="PF00096">
    <property type="entry name" value="zf-C2H2"/>
    <property type="match status" value="1"/>
</dbReference>
<organism evidence="9 10">
    <name type="scientific">Pseudolycoriella hygida</name>
    <dbReference type="NCBI Taxonomy" id="35572"/>
    <lineage>
        <taxon>Eukaryota</taxon>
        <taxon>Metazoa</taxon>
        <taxon>Ecdysozoa</taxon>
        <taxon>Arthropoda</taxon>
        <taxon>Hexapoda</taxon>
        <taxon>Insecta</taxon>
        <taxon>Pterygota</taxon>
        <taxon>Neoptera</taxon>
        <taxon>Endopterygota</taxon>
        <taxon>Diptera</taxon>
        <taxon>Nematocera</taxon>
        <taxon>Sciaroidea</taxon>
        <taxon>Sciaridae</taxon>
        <taxon>Pseudolycoriella</taxon>
    </lineage>
</organism>